<proteinExistence type="predicted"/>
<feature type="domain" description="PA14" evidence="2">
    <location>
        <begin position="82"/>
        <end position="220"/>
    </location>
</feature>
<gene>
    <name evidence="3" type="ORF">FY528_19810</name>
</gene>
<keyword evidence="4" id="KW-1185">Reference proteome</keyword>
<reference evidence="3 4" key="1">
    <citation type="submission" date="2019-08" db="EMBL/GenBank/DDBJ databases">
        <authorList>
            <person name="Seo M.-J."/>
        </authorList>
    </citation>
    <scope>NUCLEOTIDE SEQUENCE [LARGE SCALE GENOMIC DNA]</scope>
    <source>
        <strain evidence="3 4">KIGAM108</strain>
    </source>
</reference>
<dbReference type="AlphaFoldDB" id="A0A5D6UQS9"/>
<dbReference type="InterPro" id="IPR000772">
    <property type="entry name" value="Ricin_B_lectin"/>
</dbReference>
<dbReference type="Proteomes" id="UP000322791">
    <property type="component" value="Unassembled WGS sequence"/>
</dbReference>
<evidence type="ECO:0000256" key="1">
    <source>
        <dbReference type="SAM" id="MobiDB-lite"/>
    </source>
</evidence>
<name>A0A5D6UQS9_9BACT</name>
<dbReference type="CDD" id="cd00161">
    <property type="entry name" value="beta-trefoil_Ricin-like"/>
    <property type="match status" value="1"/>
</dbReference>
<dbReference type="PRINTS" id="PR01218">
    <property type="entry name" value="PSTLEXTENSIN"/>
</dbReference>
<dbReference type="Gene3D" id="2.80.10.50">
    <property type="match status" value="2"/>
</dbReference>
<dbReference type="Pfam" id="PF07691">
    <property type="entry name" value="PA14"/>
    <property type="match status" value="1"/>
</dbReference>
<feature type="region of interest" description="Disordered" evidence="1">
    <location>
        <begin position="226"/>
        <end position="304"/>
    </location>
</feature>
<evidence type="ECO:0000313" key="3">
    <source>
        <dbReference type="EMBL" id="TYZ06011.1"/>
    </source>
</evidence>
<dbReference type="PROSITE" id="PS51820">
    <property type="entry name" value="PA14"/>
    <property type="match status" value="1"/>
</dbReference>
<dbReference type="InterPro" id="IPR011658">
    <property type="entry name" value="PA14_dom"/>
</dbReference>
<protein>
    <recommendedName>
        <fullName evidence="2">PA14 domain-containing protein</fullName>
    </recommendedName>
</protein>
<dbReference type="SUPFAM" id="SSF56988">
    <property type="entry name" value="Anthrax protective antigen"/>
    <property type="match status" value="1"/>
</dbReference>
<feature type="compositionally biased region" description="Low complexity" evidence="1">
    <location>
        <begin position="269"/>
        <end position="289"/>
    </location>
</feature>
<dbReference type="InterPro" id="IPR035992">
    <property type="entry name" value="Ricin_B-like_lectins"/>
</dbReference>
<dbReference type="SMART" id="SM00758">
    <property type="entry name" value="PA14"/>
    <property type="match status" value="1"/>
</dbReference>
<organism evidence="3 4">
    <name type="scientific">Hymenobacter lutimineralis</name>
    <dbReference type="NCBI Taxonomy" id="2606448"/>
    <lineage>
        <taxon>Bacteria</taxon>
        <taxon>Pseudomonadati</taxon>
        <taxon>Bacteroidota</taxon>
        <taxon>Cytophagia</taxon>
        <taxon>Cytophagales</taxon>
        <taxon>Hymenobacteraceae</taxon>
        <taxon>Hymenobacter</taxon>
    </lineage>
</organism>
<evidence type="ECO:0000259" key="2">
    <source>
        <dbReference type="PROSITE" id="PS51820"/>
    </source>
</evidence>
<dbReference type="InterPro" id="IPR003882">
    <property type="entry name" value="Pistil_extensin"/>
</dbReference>
<dbReference type="EMBL" id="VTHL01000031">
    <property type="protein sequence ID" value="TYZ06011.1"/>
    <property type="molecule type" value="Genomic_DNA"/>
</dbReference>
<dbReference type="InterPro" id="IPR037524">
    <property type="entry name" value="PA14/GLEYA"/>
</dbReference>
<dbReference type="Pfam" id="PF14200">
    <property type="entry name" value="RicinB_lectin_2"/>
    <property type="match status" value="2"/>
</dbReference>
<comment type="caution">
    <text evidence="3">The sequence shown here is derived from an EMBL/GenBank/DDBJ whole genome shotgun (WGS) entry which is preliminary data.</text>
</comment>
<accession>A0A5D6UQS9</accession>
<dbReference type="Gene3D" id="3.90.182.10">
    <property type="entry name" value="Toxin - Anthrax Protective Antigen,domain 1"/>
    <property type="match status" value="1"/>
</dbReference>
<dbReference type="SUPFAM" id="SSF50370">
    <property type="entry name" value="Ricin B-like lectins"/>
    <property type="match status" value="1"/>
</dbReference>
<evidence type="ECO:0000313" key="4">
    <source>
        <dbReference type="Proteomes" id="UP000322791"/>
    </source>
</evidence>
<sequence length="573" mass="61491">MPGLYAIHWLFPQLPVPESWPDCLISSKFKSSSGHFWLYHPSKRFPAVRYLLLFSLATGLCVADAAAAGGAPGASAAAPAQGAGTGLTASYYNNGTLAGSPAMRRIDKSIDFRWGLNPPAFGIPADYFSIRWEGLLAAPSTGTYRFVANTTDEVRLWVNGRKVLDTWGGRKADGSEGFIQLAANEKTSFKLEYAAGEGEARLQLQWIPPGRAPQTIPTANLYPAGSTLMPDPETGAPAAVAAAPAPAPAAPAPAKKKEKVERKPPAPKQPAVAATKPAPAPEKPVAAAKPAEKPAKPAKPAKPVEPVVAPAPPVALEPAVYILTSRTTGRPLQVDDPARPNMQAYQPLPVGTSVPPSATPQWRIESLNNGYYRLVVPGNNRVLEVLGSATSNGTPMNLWPYYSGNNQIWRIEPVEGGFYKIIAKHSNKALTARDSTDSGVQQWRYRDNENQHWKLEKVAPPKAELARTAVARPGIGANNMSIYPNPSNGVAQLTYTLKEETPVGWVLYSQRGAVVRVSDYRRRPLGSQLQTLEFTDLPPGDYSLHLTVGTSTTRHQLSIRQPSATATGASAEE</sequence>
<dbReference type="PROSITE" id="PS50231">
    <property type="entry name" value="RICIN_B_LECTIN"/>
    <property type="match status" value="1"/>
</dbReference>
<feature type="region of interest" description="Disordered" evidence="1">
    <location>
        <begin position="553"/>
        <end position="573"/>
    </location>
</feature>